<dbReference type="RefSeq" id="WP_277537639.1">
    <property type="nucleotide sequence ID" value="NZ_JAPDIA010000008.1"/>
</dbReference>
<evidence type="ECO:0000313" key="1">
    <source>
        <dbReference type="EMBL" id="MDG0813597.1"/>
    </source>
</evidence>
<accession>A0A9X4QXK6</accession>
<dbReference type="InterPro" id="IPR029058">
    <property type="entry name" value="AB_hydrolase_fold"/>
</dbReference>
<dbReference type="Gene3D" id="3.40.50.1820">
    <property type="entry name" value="alpha/beta hydrolase"/>
    <property type="match status" value="1"/>
</dbReference>
<dbReference type="EMBL" id="JAPDIA010000008">
    <property type="protein sequence ID" value="MDG0813597.1"/>
    <property type="molecule type" value="Genomic_DNA"/>
</dbReference>
<keyword evidence="2" id="KW-1185">Reference proteome</keyword>
<reference evidence="1" key="1">
    <citation type="submission" date="2022-10" db="EMBL/GenBank/DDBJ databases">
        <title>Comparative genomic analysis of Cohnella hashimotonis sp. nov., isolated from the International Space Station.</title>
        <authorList>
            <person name="Simpson A."/>
            <person name="Venkateswaran K."/>
        </authorList>
    </citation>
    <scope>NUCLEOTIDE SEQUENCE</scope>
    <source>
        <strain evidence="1">DSM 28161</strain>
    </source>
</reference>
<name>A0A9X4QXK6_9BACL</name>
<dbReference type="Proteomes" id="UP001153404">
    <property type="component" value="Unassembled WGS sequence"/>
</dbReference>
<sequence>MSATRNFSMQRYWMEKIKDWEPLFAFKGATQTDWQNWYKTAYPKFLELLGDFPEKVALNAEVEYAIEDGDLIRERVVFDSEACMSVPCQVLRPKTMKLDGTNAAIICSHGHGKYGKDPVAGIISTPEHAQDIKSMNYNYAEQMAKAGYLTITPRFKRIRRKTGRIGPFSGQRCLQC</sequence>
<gene>
    <name evidence="1" type="ORF">OMP40_33120</name>
</gene>
<organism evidence="1 2">
    <name type="scientific">Cohnella rhizosphaerae</name>
    <dbReference type="NCBI Taxonomy" id="1457232"/>
    <lineage>
        <taxon>Bacteria</taxon>
        <taxon>Bacillati</taxon>
        <taxon>Bacillota</taxon>
        <taxon>Bacilli</taxon>
        <taxon>Bacillales</taxon>
        <taxon>Paenibacillaceae</taxon>
        <taxon>Cohnella</taxon>
    </lineage>
</organism>
<proteinExistence type="predicted"/>
<dbReference type="AlphaFoldDB" id="A0A9X4QXK6"/>
<evidence type="ECO:0000313" key="2">
    <source>
        <dbReference type="Proteomes" id="UP001153404"/>
    </source>
</evidence>
<comment type="caution">
    <text evidence="1">The sequence shown here is derived from an EMBL/GenBank/DDBJ whole genome shotgun (WGS) entry which is preliminary data.</text>
</comment>
<protein>
    <submittedName>
        <fullName evidence="1">Uncharacterized protein</fullName>
    </submittedName>
</protein>